<dbReference type="AlphaFoldDB" id="A0A6B0TQB6"/>
<comment type="caution">
    <text evidence="3">The sequence shown here is derived from an EMBL/GenBank/DDBJ whole genome shotgun (WGS) entry which is preliminary data.</text>
</comment>
<dbReference type="Gene3D" id="3.40.50.720">
    <property type="entry name" value="NAD(P)-binding Rossmann-like Domain"/>
    <property type="match status" value="1"/>
</dbReference>
<dbReference type="Proteomes" id="UP000436016">
    <property type="component" value="Unassembled WGS sequence"/>
</dbReference>
<dbReference type="Pfam" id="PF01408">
    <property type="entry name" value="GFO_IDH_MocA"/>
    <property type="match status" value="1"/>
</dbReference>
<evidence type="ECO:0000313" key="4">
    <source>
        <dbReference type="Proteomes" id="UP000436016"/>
    </source>
</evidence>
<dbReference type="EMBL" id="WUWG01000005">
    <property type="protein sequence ID" value="MXU66136.1"/>
    <property type="molecule type" value="Genomic_DNA"/>
</dbReference>
<dbReference type="PANTHER" id="PTHR43377:SF8">
    <property type="entry name" value="BLR3664 PROTEIN"/>
    <property type="match status" value="1"/>
</dbReference>
<dbReference type="InterPro" id="IPR036291">
    <property type="entry name" value="NAD(P)-bd_dom_sf"/>
</dbReference>
<feature type="domain" description="Gfo/Idh/MocA-like oxidoreductase N-terminal" evidence="1">
    <location>
        <begin position="2"/>
        <end position="111"/>
    </location>
</feature>
<dbReference type="InterPro" id="IPR051450">
    <property type="entry name" value="Gfo/Idh/MocA_Oxidoreductases"/>
</dbReference>
<accession>A0A6B0TQB6</accession>
<protein>
    <submittedName>
        <fullName evidence="3">Gfo/Idh/MocA family oxidoreductase</fullName>
    </submittedName>
</protein>
<gene>
    <name evidence="3" type="ORF">GSH16_11825</name>
</gene>
<sequence length="341" mass="35631">MLNIALVGAGLMGRQHLGAIARSPRARLSVLVDPSGDAEALATEAGAAWAGTLDAVDPARADAAIIASPTPLHAAHAAPFIAAGKPVLIEKPLADSRAAAQDLLDAEARGARILLGFHRRHGGAAALATELLRSGTLGQPVAAEASCWLCKPDDYFDTAWRVGPGGGPIAINLVHDLDLFCSWFGPPARVSAMAGAAVRGLGVEDTATVQLAFRSGLLATFTVSDAIAAPWSYELTAGENPAYPQTGEGSYRIGGTLGALELPSGRFWSHVGARSWWAPMEMQELDVPDGDPLDRQFEHFCDVIEGKTAPKVTAADGWTNLALLDAIRASLEEHRAVEVDA</sequence>
<evidence type="ECO:0000259" key="1">
    <source>
        <dbReference type="Pfam" id="PF01408"/>
    </source>
</evidence>
<organism evidence="3 4">
    <name type="scientific">Oceanomicrobium pacificus</name>
    <dbReference type="NCBI Taxonomy" id="2692916"/>
    <lineage>
        <taxon>Bacteria</taxon>
        <taxon>Pseudomonadati</taxon>
        <taxon>Pseudomonadota</taxon>
        <taxon>Alphaproteobacteria</taxon>
        <taxon>Rhodobacterales</taxon>
        <taxon>Paracoccaceae</taxon>
        <taxon>Oceanomicrobium</taxon>
    </lineage>
</organism>
<dbReference type="RefSeq" id="WP_160855359.1">
    <property type="nucleotide sequence ID" value="NZ_WUWG01000005.1"/>
</dbReference>
<dbReference type="GO" id="GO:0000166">
    <property type="term" value="F:nucleotide binding"/>
    <property type="evidence" value="ECO:0007669"/>
    <property type="project" value="InterPro"/>
</dbReference>
<dbReference type="PANTHER" id="PTHR43377">
    <property type="entry name" value="BILIVERDIN REDUCTASE A"/>
    <property type="match status" value="1"/>
</dbReference>
<evidence type="ECO:0000313" key="3">
    <source>
        <dbReference type="EMBL" id="MXU66136.1"/>
    </source>
</evidence>
<keyword evidence="4" id="KW-1185">Reference proteome</keyword>
<dbReference type="Pfam" id="PF22725">
    <property type="entry name" value="GFO_IDH_MocA_C3"/>
    <property type="match status" value="1"/>
</dbReference>
<dbReference type="Gene3D" id="3.30.360.10">
    <property type="entry name" value="Dihydrodipicolinate Reductase, domain 2"/>
    <property type="match status" value="1"/>
</dbReference>
<dbReference type="InterPro" id="IPR055170">
    <property type="entry name" value="GFO_IDH_MocA-like_dom"/>
</dbReference>
<dbReference type="InterPro" id="IPR000683">
    <property type="entry name" value="Gfo/Idh/MocA-like_OxRdtase_N"/>
</dbReference>
<reference evidence="3 4" key="1">
    <citation type="submission" date="2019-12" db="EMBL/GenBank/DDBJ databases">
        <title>Strain KN286 was isolated from seawater, which was collected from Caroline Seamount in the tropical western Pacific.</title>
        <authorList>
            <person name="Wang Q."/>
        </authorList>
    </citation>
    <scope>NUCLEOTIDE SEQUENCE [LARGE SCALE GENOMIC DNA]</scope>
    <source>
        <strain evidence="3 4">KN286</strain>
    </source>
</reference>
<proteinExistence type="predicted"/>
<dbReference type="SUPFAM" id="SSF55347">
    <property type="entry name" value="Glyceraldehyde-3-phosphate dehydrogenase-like, C-terminal domain"/>
    <property type="match status" value="1"/>
</dbReference>
<dbReference type="SUPFAM" id="SSF51735">
    <property type="entry name" value="NAD(P)-binding Rossmann-fold domains"/>
    <property type="match status" value="1"/>
</dbReference>
<feature type="domain" description="GFO/IDH/MocA-like oxidoreductase" evidence="2">
    <location>
        <begin position="128"/>
        <end position="258"/>
    </location>
</feature>
<evidence type="ECO:0000259" key="2">
    <source>
        <dbReference type="Pfam" id="PF22725"/>
    </source>
</evidence>
<name>A0A6B0TQB6_9RHOB</name>